<dbReference type="EMBL" id="ML119653">
    <property type="protein sequence ID" value="RPA85560.1"/>
    <property type="molecule type" value="Genomic_DNA"/>
</dbReference>
<sequence>MKYCRGLSKGLWCFTASINPFGSRTQLRPPFRLTAKLKLFQHVWFHEEFWPSSGSNRLSAPMMNGALSVQILDQKYTQAKVPVLLSLSQLPPLQQAPKSFKNFYTTLINMFFAPAIAVIAATGIQSAYAGVIPALTQQAAIDSIVSAFDASPSNDKRDVEIMELMRRSFEDMDDEEKQATIAAALKGLAPSILGFAASFIPSIIGKFTGKGDQQKRDILSAFTDEDKEAMIRTIWDYRSPPFLPVKPWIARPIAARDLDFANMSEEDKKAFWPALIGAGISLFSSLAGNKKRDVMDYDAITEEEKKAFWQLIPLAINAIGGLFNKGKRDEVDHILALRDVDFENMSEEEKKAFWPALIGAGVSLFSSFLGNNKRDLENIVNMSDEDKEAFFPALIGGAISLFGSIFGGNKKRDLETDLSDEDKEAFWQLIPLAINAIGGLFNKSKRDVSENLQSIDFSAMSDEEKKAFFPALIGGAISIFGSLFGGNKKRGLDSEMSDEDKEAFWQLIPAGISLLSGLFGNNKRDIPENVQNLQNIDFSAMSDEEKKAFFPALIGGAISLFGSIFGGNKKRDMDSLYDNMGDDEKKAFWQLIPAGISLLSGLFGNNKRDLEHAHVLRNVDFESLSEEEKKAFFPALIGGAISLFGSIFGGNKRRDLGNNVPANIDFENMSDEEKKAFFPALIGGAISLFGSIFGGNKKRDLEHILAMRDVLDEDKEAIFPALIGIAASILPVILGNNKRDLASQFVMRSDAEEMLYARDSGFADAFFAEEF</sequence>
<keyword evidence="3" id="KW-1185">Reference proteome</keyword>
<evidence type="ECO:0000313" key="3">
    <source>
        <dbReference type="Proteomes" id="UP000275078"/>
    </source>
</evidence>
<accession>A0A3N4IN59</accession>
<evidence type="ECO:0000313" key="2">
    <source>
        <dbReference type="EMBL" id="RPA85560.1"/>
    </source>
</evidence>
<feature type="transmembrane region" description="Helical" evidence="1">
    <location>
        <begin position="631"/>
        <end position="649"/>
    </location>
</feature>
<keyword evidence="1" id="KW-0812">Transmembrane</keyword>
<feature type="transmembrane region" description="Helical" evidence="1">
    <location>
        <begin position="587"/>
        <end position="604"/>
    </location>
</feature>
<protein>
    <submittedName>
        <fullName evidence="2">Uncharacterized protein</fullName>
    </submittedName>
</protein>
<dbReference type="AlphaFoldDB" id="A0A3N4IN59"/>
<feature type="transmembrane region" description="Helical" evidence="1">
    <location>
        <begin position="467"/>
        <end position="484"/>
    </location>
</feature>
<gene>
    <name evidence="2" type="ORF">BJ508DRAFT_178288</name>
</gene>
<proteinExistence type="predicted"/>
<name>A0A3N4IN59_ASCIM</name>
<feature type="transmembrane region" description="Helical" evidence="1">
    <location>
        <begin position="389"/>
        <end position="408"/>
    </location>
</feature>
<dbReference type="OrthoDB" id="5697735at2759"/>
<keyword evidence="1" id="KW-0472">Membrane</keyword>
<reference evidence="2 3" key="1">
    <citation type="journal article" date="2018" name="Nat. Ecol. Evol.">
        <title>Pezizomycetes genomes reveal the molecular basis of ectomycorrhizal truffle lifestyle.</title>
        <authorList>
            <person name="Murat C."/>
            <person name="Payen T."/>
            <person name="Noel B."/>
            <person name="Kuo A."/>
            <person name="Morin E."/>
            <person name="Chen J."/>
            <person name="Kohler A."/>
            <person name="Krizsan K."/>
            <person name="Balestrini R."/>
            <person name="Da Silva C."/>
            <person name="Montanini B."/>
            <person name="Hainaut M."/>
            <person name="Levati E."/>
            <person name="Barry K.W."/>
            <person name="Belfiori B."/>
            <person name="Cichocki N."/>
            <person name="Clum A."/>
            <person name="Dockter R.B."/>
            <person name="Fauchery L."/>
            <person name="Guy J."/>
            <person name="Iotti M."/>
            <person name="Le Tacon F."/>
            <person name="Lindquist E.A."/>
            <person name="Lipzen A."/>
            <person name="Malagnac F."/>
            <person name="Mello A."/>
            <person name="Molinier V."/>
            <person name="Miyauchi S."/>
            <person name="Poulain J."/>
            <person name="Riccioni C."/>
            <person name="Rubini A."/>
            <person name="Sitrit Y."/>
            <person name="Splivallo R."/>
            <person name="Traeger S."/>
            <person name="Wang M."/>
            <person name="Zifcakova L."/>
            <person name="Wipf D."/>
            <person name="Zambonelli A."/>
            <person name="Paolocci F."/>
            <person name="Nowrousian M."/>
            <person name="Ottonello S."/>
            <person name="Baldrian P."/>
            <person name="Spatafora J.W."/>
            <person name="Henrissat B."/>
            <person name="Nagy L.G."/>
            <person name="Aury J.M."/>
            <person name="Wincker P."/>
            <person name="Grigoriev I.V."/>
            <person name="Bonfante P."/>
            <person name="Martin F.M."/>
        </authorList>
    </citation>
    <scope>NUCLEOTIDE SEQUENCE [LARGE SCALE GENOMIC DNA]</scope>
    <source>
        <strain evidence="2 3">RN42</strain>
    </source>
</reference>
<feature type="transmembrane region" description="Helical" evidence="1">
    <location>
        <begin position="717"/>
        <end position="734"/>
    </location>
</feature>
<feature type="transmembrane region" description="Helical" evidence="1">
    <location>
        <begin position="676"/>
        <end position="696"/>
    </location>
</feature>
<feature type="transmembrane region" description="Helical" evidence="1">
    <location>
        <begin position="270"/>
        <end position="287"/>
    </location>
</feature>
<feature type="transmembrane region" description="Helical" evidence="1">
    <location>
        <begin position="352"/>
        <end position="369"/>
    </location>
</feature>
<dbReference type="Proteomes" id="UP000275078">
    <property type="component" value="Unassembled WGS sequence"/>
</dbReference>
<feature type="transmembrane region" description="Helical" evidence="1">
    <location>
        <begin position="548"/>
        <end position="567"/>
    </location>
</feature>
<evidence type="ECO:0000256" key="1">
    <source>
        <dbReference type="SAM" id="Phobius"/>
    </source>
</evidence>
<organism evidence="2 3">
    <name type="scientific">Ascobolus immersus RN42</name>
    <dbReference type="NCBI Taxonomy" id="1160509"/>
    <lineage>
        <taxon>Eukaryota</taxon>
        <taxon>Fungi</taxon>
        <taxon>Dikarya</taxon>
        <taxon>Ascomycota</taxon>
        <taxon>Pezizomycotina</taxon>
        <taxon>Pezizomycetes</taxon>
        <taxon>Pezizales</taxon>
        <taxon>Ascobolaceae</taxon>
        <taxon>Ascobolus</taxon>
    </lineage>
</organism>
<keyword evidence="1" id="KW-1133">Transmembrane helix</keyword>